<dbReference type="AlphaFoldDB" id="A0A8J2XW83"/>
<reference evidence="2" key="1">
    <citation type="journal article" date="2014" name="Int. J. Syst. Evol. Microbiol.">
        <title>Complete genome sequence of Corynebacterium casei LMG S-19264T (=DSM 44701T), isolated from a smear-ripened cheese.</title>
        <authorList>
            <consortium name="US DOE Joint Genome Institute (JGI-PGF)"/>
            <person name="Walter F."/>
            <person name="Albersmeier A."/>
            <person name="Kalinowski J."/>
            <person name="Ruckert C."/>
        </authorList>
    </citation>
    <scope>NUCLEOTIDE SEQUENCE</scope>
    <source>
        <strain evidence="2">CGMCC 1.15448</strain>
    </source>
</reference>
<dbReference type="RefSeq" id="WP_188936387.1">
    <property type="nucleotide sequence ID" value="NZ_BMJC01000005.1"/>
</dbReference>
<protein>
    <recommendedName>
        <fullName evidence="4">Outer membrane protein beta-barrel domain-containing protein</fullName>
    </recommendedName>
</protein>
<organism evidence="2 3">
    <name type="scientific">Puia dinghuensis</name>
    <dbReference type="NCBI Taxonomy" id="1792502"/>
    <lineage>
        <taxon>Bacteria</taxon>
        <taxon>Pseudomonadati</taxon>
        <taxon>Bacteroidota</taxon>
        <taxon>Chitinophagia</taxon>
        <taxon>Chitinophagales</taxon>
        <taxon>Chitinophagaceae</taxon>
        <taxon>Puia</taxon>
    </lineage>
</organism>
<evidence type="ECO:0008006" key="4">
    <source>
        <dbReference type="Google" id="ProtNLM"/>
    </source>
</evidence>
<dbReference type="InterPro" id="IPR036709">
    <property type="entry name" value="Autotransporte_beta_dom_sf"/>
</dbReference>
<evidence type="ECO:0000313" key="3">
    <source>
        <dbReference type="Proteomes" id="UP000607559"/>
    </source>
</evidence>
<comment type="caution">
    <text evidence="2">The sequence shown here is derived from an EMBL/GenBank/DDBJ whole genome shotgun (WGS) entry which is preliminary data.</text>
</comment>
<name>A0A8J2XW83_9BACT</name>
<gene>
    <name evidence="2" type="ORF">GCM10011511_46720</name>
</gene>
<reference evidence="2" key="2">
    <citation type="submission" date="2020-09" db="EMBL/GenBank/DDBJ databases">
        <authorList>
            <person name="Sun Q."/>
            <person name="Zhou Y."/>
        </authorList>
    </citation>
    <scope>NUCLEOTIDE SEQUENCE</scope>
    <source>
        <strain evidence="2">CGMCC 1.15448</strain>
    </source>
</reference>
<feature type="signal peptide" evidence="1">
    <location>
        <begin position="1"/>
        <end position="22"/>
    </location>
</feature>
<sequence>MISSKQLYLVLIGVSLSASLHAQLEVAQLFTNGHSHTGFGANLHVGFPVNKGDEISGEVGLYYFAPDQTHMVLVPLLIGYRHTFNNSGTGFYVEPFAGYSAGGTDIPHLDANGNPVYNSDGSAVDQKISGATTGIGFGYILPNPKLPLNFGLRYEHTFVSGDPSPNILALRVSWSLLAGRRLSK</sequence>
<proteinExistence type="predicted"/>
<dbReference type="SUPFAM" id="SSF103515">
    <property type="entry name" value="Autotransporter"/>
    <property type="match status" value="1"/>
</dbReference>
<feature type="chain" id="PRO_5035284107" description="Outer membrane protein beta-barrel domain-containing protein" evidence="1">
    <location>
        <begin position="23"/>
        <end position="184"/>
    </location>
</feature>
<evidence type="ECO:0000256" key="1">
    <source>
        <dbReference type="SAM" id="SignalP"/>
    </source>
</evidence>
<keyword evidence="1" id="KW-0732">Signal</keyword>
<evidence type="ECO:0000313" key="2">
    <source>
        <dbReference type="EMBL" id="GGB17583.1"/>
    </source>
</evidence>
<keyword evidence="3" id="KW-1185">Reference proteome</keyword>
<dbReference type="EMBL" id="BMJC01000005">
    <property type="protein sequence ID" value="GGB17583.1"/>
    <property type="molecule type" value="Genomic_DNA"/>
</dbReference>
<dbReference type="Proteomes" id="UP000607559">
    <property type="component" value="Unassembled WGS sequence"/>
</dbReference>
<accession>A0A8J2XW83</accession>